<reference evidence="1" key="1">
    <citation type="submission" date="2018-02" db="EMBL/GenBank/DDBJ databases">
        <title>Rhizophora mucronata_Transcriptome.</title>
        <authorList>
            <person name="Meera S.P."/>
            <person name="Sreeshan A."/>
            <person name="Augustine A."/>
        </authorList>
    </citation>
    <scope>NUCLEOTIDE SEQUENCE</scope>
    <source>
        <tissue evidence="1">Leaf</tissue>
    </source>
</reference>
<sequence>MFSLSTRNYDFQYLAKQCNS</sequence>
<organism evidence="1">
    <name type="scientific">Rhizophora mucronata</name>
    <name type="common">Asiatic mangrove</name>
    <dbReference type="NCBI Taxonomy" id="61149"/>
    <lineage>
        <taxon>Eukaryota</taxon>
        <taxon>Viridiplantae</taxon>
        <taxon>Streptophyta</taxon>
        <taxon>Embryophyta</taxon>
        <taxon>Tracheophyta</taxon>
        <taxon>Spermatophyta</taxon>
        <taxon>Magnoliopsida</taxon>
        <taxon>eudicotyledons</taxon>
        <taxon>Gunneridae</taxon>
        <taxon>Pentapetalae</taxon>
        <taxon>rosids</taxon>
        <taxon>fabids</taxon>
        <taxon>Malpighiales</taxon>
        <taxon>Rhizophoraceae</taxon>
        <taxon>Rhizophora</taxon>
    </lineage>
</organism>
<accession>A0A2P2P2C6</accession>
<name>A0A2P2P2C6_RHIMU</name>
<proteinExistence type="predicted"/>
<protein>
    <submittedName>
        <fullName evidence="1">Uncharacterized protein</fullName>
    </submittedName>
</protein>
<dbReference type="AlphaFoldDB" id="A0A2P2P2C6"/>
<evidence type="ECO:0000313" key="1">
    <source>
        <dbReference type="EMBL" id="MBX48877.1"/>
    </source>
</evidence>
<dbReference type="EMBL" id="GGEC01068393">
    <property type="protein sequence ID" value="MBX48877.1"/>
    <property type="molecule type" value="Transcribed_RNA"/>
</dbReference>